<gene>
    <name evidence="2" type="ORF">H5V45_06625</name>
</gene>
<comment type="caution">
    <text evidence="2">The sequence shown here is derived from an EMBL/GenBank/DDBJ whole genome shotgun (WGS) entry which is preliminary data.</text>
</comment>
<evidence type="ECO:0000313" key="2">
    <source>
        <dbReference type="EMBL" id="MBB6626993.1"/>
    </source>
</evidence>
<name>A0A7X0RH94_9ACTN</name>
<dbReference type="InterPro" id="IPR003737">
    <property type="entry name" value="GlcNAc_PI_deacetylase-related"/>
</dbReference>
<evidence type="ECO:0000256" key="1">
    <source>
        <dbReference type="ARBA" id="ARBA00022833"/>
    </source>
</evidence>
<reference evidence="2 3" key="1">
    <citation type="submission" date="2020-08" db="EMBL/GenBank/DDBJ databases">
        <authorList>
            <person name="Seo M.-J."/>
        </authorList>
    </citation>
    <scope>NUCLEOTIDE SEQUENCE [LARGE SCALE GENOMIC DNA]</scope>
    <source>
        <strain evidence="2 3">KIGAM211</strain>
    </source>
</reference>
<dbReference type="PANTHER" id="PTHR12993:SF26">
    <property type="entry name" value="1D-MYO-INOSITOL 2-ACETAMIDO-2-DEOXY-ALPHA-D-GLUCOPYRANOSIDE DEACETYLASE"/>
    <property type="match status" value="1"/>
</dbReference>
<dbReference type="AlphaFoldDB" id="A0A7X0RH94"/>
<keyword evidence="1" id="KW-0862">Zinc</keyword>
<dbReference type="SUPFAM" id="SSF102588">
    <property type="entry name" value="LmbE-like"/>
    <property type="match status" value="1"/>
</dbReference>
<dbReference type="PANTHER" id="PTHR12993">
    <property type="entry name" value="N-ACETYLGLUCOSAMINYL-PHOSPHATIDYLINOSITOL DE-N-ACETYLASE-RELATED"/>
    <property type="match status" value="1"/>
</dbReference>
<dbReference type="Pfam" id="PF02585">
    <property type="entry name" value="PIG-L"/>
    <property type="match status" value="1"/>
</dbReference>
<evidence type="ECO:0000313" key="3">
    <source>
        <dbReference type="Proteomes" id="UP000523955"/>
    </source>
</evidence>
<protein>
    <submittedName>
        <fullName evidence="2">PIG-L family deacetylase</fullName>
    </submittedName>
</protein>
<keyword evidence="3" id="KW-1185">Reference proteome</keyword>
<sequence>MSTGPFTLVSFHAHPDDEALLTGGTLARAAAEGHRVVLVVATAGEAGLAAREHHAGGLASRRLAELEASAGALGVARVVVLGYADSGWGEDAPRPGAFSTVPVGAAARALATVLDDERADALTSYDLAGGYGHRDHVQVHLVAREAARLAGTPLVLEATLDRTTLLRPVRLLRRLARVLPLPEIPDLEHAFTGRADLTHVVDVRPFLGPKRASMRAHASQASADEGARTLALLLRLPRPLARRVLGREWFREVGRAPGGPLLDDVFASLRLRAASRC</sequence>
<dbReference type="Proteomes" id="UP000523955">
    <property type="component" value="Unassembled WGS sequence"/>
</dbReference>
<dbReference type="InterPro" id="IPR024078">
    <property type="entry name" value="LmbE-like_dom_sf"/>
</dbReference>
<dbReference type="EMBL" id="JACKXE010000001">
    <property type="protein sequence ID" value="MBB6626993.1"/>
    <property type="molecule type" value="Genomic_DNA"/>
</dbReference>
<proteinExistence type="predicted"/>
<dbReference type="RefSeq" id="WP_185252205.1">
    <property type="nucleotide sequence ID" value="NZ_JACKXE010000001.1"/>
</dbReference>
<organism evidence="2 3">
    <name type="scientific">Nocardioides luti</name>
    <dbReference type="NCBI Taxonomy" id="2761101"/>
    <lineage>
        <taxon>Bacteria</taxon>
        <taxon>Bacillati</taxon>
        <taxon>Actinomycetota</taxon>
        <taxon>Actinomycetes</taxon>
        <taxon>Propionibacteriales</taxon>
        <taxon>Nocardioidaceae</taxon>
        <taxon>Nocardioides</taxon>
    </lineage>
</organism>
<dbReference type="GO" id="GO:0016137">
    <property type="term" value="P:glycoside metabolic process"/>
    <property type="evidence" value="ECO:0007669"/>
    <property type="project" value="UniProtKB-ARBA"/>
</dbReference>
<dbReference type="Gene3D" id="3.40.50.10320">
    <property type="entry name" value="LmbE-like"/>
    <property type="match status" value="1"/>
</dbReference>
<dbReference type="GO" id="GO:0016811">
    <property type="term" value="F:hydrolase activity, acting on carbon-nitrogen (but not peptide) bonds, in linear amides"/>
    <property type="evidence" value="ECO:0007669"/>
    <property type="project" value="TreeGrafter"/>
</dbReference>
<accession>A0A7X0RH94</accession>